<gene>
    <name evidence="2" type="ORF">SDC9_165630</name>
</gene>
<feature type="region of interest" description="Disordered" evidence="1">
    <location>
        <begin position="1"/>
        <end position="26"/>
    </location>
</feature>
<evidence type="ECO:0000313" key="2">
    <source>
        <dbReference type="EMBL" id="MPN18270.1"/>
    </source>
</evidence>
<proteinExistence type="predicted"/>
<dbReference type="AlphaFoldDB" id="A0A645FX89"/>
<protein>
    <submittedName>
        <fullName evidence="2">Uncharacterized protein</fullName>
    </submittedName>
</protein>
<feature type="region of interest" description="Disordered" evidence="1">
    <location>
        <begin position="182"/>
        <end position="203"/>
    </location>
</feature>
<dbReference type="EMBL" id="VSSQ01065563">
    <property type="protein sequence ID" value="MPN18270.1"/>
    <property type="molecule type" value="Genomic_DNA"/>
</dbReference>
<sequence>MALQVKAVQGKALGGHRSHGEGKKGGGGLFAAALAAEACPHHEKDGREKQSVSRIGERFEQGSIDLGEEWRTGNKAVIAVSHKADAVEQQCDAENAPKRQLSGKQIDNGAAQNDGGEIPEVVEGAVKDEHAKYVPKAAAFELARVEVDGQVEEDGDGVEQRGLFLKAREGGHLAAAVKEERLEEKIARHHEKKRDGDPGRDAG</sequence>
<feature type="compositionally biased region" description="Basic and acidic residues" evidence="1">
    <location>
        <begin position="193"/>
        <end position="203"/>
    </location>
</feature>
<feature type="region of interest" description="Disordered" evidence="1">
    <location>
        <begin position="92"/>
        <end position="118"/>
    </location>
</feature>
<name>A0A645FX89_9ZZZZ</name>
<organism evidence="2">
    <name type="scientific">bioreactor metagenome</name>
    <dbReference type="NCBI Taxonomy" id="1076179"/>
    <lineage>
        <taxon>unclassified sequences</taxon>
        <taxon>metagenomes</taxon>
        <taxon>ecological metagenomes</taxon>
    </lineage>
</organism>
<evidence type="ECO:0000256" key="1">
    <source>
        <dbReference type="SAM" id="MobiDB-lite"/>
    </source>
</evidence>
<reference evidence="2" key="1">
    <citation type="submission" date="2019-08" db="EMBL/GenBank/DDBJ databases">
        <authorList>
            <person name="Kucharzyk K."/>
            <person name="Murdoch R.W."/>
            <person name="Higgins S."/>
            <person name="Loffler F."/>
        </authorList>
    </citation>
    <scope>NUCLEOTIDE SEQUENCE</scope>
</reference>
<comment type="caution">
    <text evidence="2">The sequence shown here is derived from an EMBL/GenBank/DDBJ whole genome shotgun (WGS) entry which is preliminary data.</text>
</comment>
<accession>A0A645FX89</accession>